<feature type="transmembrane region" description="Helical" evidence="1">
    <location>
        <begin position="77"/>
        <end position="94"/>
    </location>
</feature>
<evidence type="ECO:0000259" key="2">
    <source>
        <dbReference type="Pfam" id="PF21537"/>
    </source>
</evidence>
<dbReference type="InterPro" id="IPR015402">
    <property type="entry name" value="DUF1980"/>
</dbReference>
<evidence type="ECO:0000256" key="1">
    <source>
        <dbReference type="SAM" id="Phobius"/>
    </source>
</evidence>
<sequence>MRRETQHAVLFLLGGALVRIAADETFLRYVRPAQRWWLIGAGVVMIGLAVVATVRDVRGRTVPGADGHDHRTGPSPWLLVLPVLVVALVAPPALGADAVARQPTTAPADLAAPALPPGPAELGIGEAVARSIDGTLGDGRDLTVTGFLAHRDGDVVVARLTISCCAADARPHTVRLRGPGLQGAAALPVDTWVRVRGTVVAQAAKDNRWSPDLEVAELTVVAPPDDPYEL</sequence>
<evidence type="ECO:0000313" key="3">
    <source>
        <dbReference type="EMBL" id="MFD1234761.1"/>
    </source>
</evidence>
<dbReference type="RefSeq" id="WP_013672860.1">
    <property type="nucleotide sequence ID" value="NZ_BAABKS010000022.1"/>
</dbReference>
<organism evidence="3 4">
    <name type="scientific">Pseudonocardia benzenivorans</name>
    <dbReference type="NCBI Taxonomy" id="228005"/>
    <lineage>
        <taxon>Bacteria</taxon>
        <taxon>Bacillati</taxon>
        <taxon>Actinomycetota</taxon>
        <taxon>Actinomycetes</taxon>
        <taxon>Pseudonocardiales</taxon>
        <taxon>Pseudonocardiaceae</taxon>
        <taxon>Pseudonocardia</taxon>
    </lineage>
</organism>
<accession>A0ABW3VJ15</accession>
<dbReference type="NCBIfam" id="TIGR03943">
    <property type="entry name" value="TIGR03943 family putative permease subunit"/>
    <property type="match status" value="1"/>
</dbReference>
<name>A0ABW3VJ15_9PSEU</name>
<protein>
    <submittedName>
        <fullName evidence="3">TIGR03943 family putative permease subunit</fullName>
    </submittedName>
</protein>
<dbReference type="EMBL" id="JBHTMB010000140">
    <property type="protein sequence ID" value="MFD1234761.1"/>
    <property type="molecule type" value="Genomic_DNA"/>
</dbReference>
<keyword evidence="1" id="KW-0812">Transmembrane</keyword>
<keyword evidence="1" id="KW-1133">Transmembrane helix</keyword>
<keyword evidence="1" id="KW-0472">Membrane</keyword>
<feature type="domain" description="DUF1980" evidence="2">
    <location>
        <begin position="139"/>
        <end position="228"/>
    </location>
</feature>
<dbReference type="InterPro" id="IPR048447">
    <property type="entry name" value="DUF1980_C"/>
</dbReference>
<reference evidence="4" key="1">
    <citation type="journal article" date="2019" name="Int. J. Syst. Evol. Microbiol.">
        <title>The Global Catalogue of Microorganisms (GCM) 10K type strain sequencing project: providing services to taxonomists for standard genome sequencing and annotation.</title>
        <authorList>
            <consortium name="The Broad Institute Genomics Platform"/>
            <consortium name="The Broad Institute Genome Sequencing Center for Infectious Disease"/>
            <person name="Wu L."/>
            <person name="Ma J."/>
        </authorList>
    </citation>
    <scope>NUCLEOTIDE SEQUENCE [LARGE SCALE GENOMIC DNA]</scope>
    <source>
        <strain evidence="4">CCUG 49018</strain>
    </source>
</reference>
<feature type="transmembrane region" description="Helical" evidence="1">
    <location>
        <begin position="38"/>
        <end position="57"/>
    </location>
</feature>
<keyword evidence="4" id="KW-1185">Reference proteome</keyword>
<dbReference type="Pfam" id="PF21537">
    <property type="entry name" value="DUF1980_C"/>
    <property type="match status" value="1"/>
</dbReference>
<proteinExistence type="predicted"/>
<comment type="caution">
    <text evidence="3">The sequence shown here is derived from an EMBL/GenBank/DDBJ whole genome shotgun (WGS) entry which is preliminary data.</text>
</comment>
<gene>
    <name evidence="3" type="ORF">ACFQ34_15830</name>
</gene>
<evidence type="ECO:0000313" key="4">
    <source>
        <dbReference type="Proteomes" id="UP001597182"/>
    </source>
</evidence>
<dbReference type="Proteomes" id="UP001597182">
    <property type="component" value="Unassembled WGS sequence"/>
</dbReference>